<dbReference type="Pfam" id="PF09850">
    <property type="entry name" value="DotU"/>
    <property type="match status" value="1"/>
</dbReference>
<dbReference type="Proteomes" id="UP000535937">
    <property type="component" value="Unassembled WGS sequence"/>
</dbReference>
<keyword evidence="2" id="KW-0472">Membrane</keyword>
<dbReference type="NCBIfam" id="NF038228">
    <property type="entry name" value="IcmH_DotU_IVB"/>
    <property type="match status" value="1"/>
</dbReference>
<evidence type="ECO:0000313" key="5">
    <source>
        <dbReference type="Proteomes" id="UP000535937"/>
    </source>
</evidence>
<protein>
    <submittedName>
        <fullName evidence="4">Type VI secretion system protein ImpK</fullName>
    </submittedName>
</protein>
<keyword evidence="2" id="KW-1133">Transmembrane helix</keyword>
<keyword evidence="2" id="KW-0812">Transmembrane</keyword>
<proteinExistence type="predicted"/>
<evidence type="ECO:0000259" key="3">
    <source>
        <dbReference type="Pfam" id="PF09850"/>
    </source>
</evidence>
<comment type="caution">
    <text evidence="4">The sequence shown here is derived from an EMBL/GenBank/DDBJ whole genome shotgun (WGS) entry which is preliminary data.</text>
</comment>
<dbReference type="AlphaFoldDB" id="A0A7W4Z8U8"/>
<reference evidence="4 5" key="1">
    <citation type="submission" date="2020-08" db="EMBL/GenBank/DDBJ databases">
        <title>Genomic Encyclopedia of Type Strains, Phase III (KMG-III): the genomes of soil and plant-associated and newly described type strains.</title>
        <authorList>
            <person name="Whitman W."/>
        </authorList>
    </citation>
    <scope>NUCLEOTIDE SEQUENCE [LARGE SCALE GENOMIC DNA]</scope>
    <source>
        <strain evidence="4 5">CECT 8799</strain>
    </source>
</reference>
<gene>
    <name evidence="4" type="ORF">FHS09_001787</name>
</gene>
<feature type="domain" description="Type IV / VI secretion system DotU" evidence="3">
    <location>
        <begin position="57"/>
        <end position="260"/>
    </location>
</feature>
<dbReference type="RefSeq" id="WP_183458910.1">
    <property type="nucleotide sequence ID" value="NZ_JACHWZ010000007.1"/>
</dbReference>
<dbReference type="InterPro" id="IPR038522">
    <property type="entry name" value="T4/T6SS_DotU_sf"/>
</dbReference>
<feature type="transmembrane region" description="Helical" evidence="2">
    <location>
        <begin position="237"/>
        <end position="257"/>
    </location>
</feature>
<organism evidence="4 5">
    <name type="scientific">Microbulbifer rhizosphaerae</name>
    <dbReference type="NCBI Taxonomy" id="1562603"/>
    <lineage>
        <taxon>Bacteria</taxon>
        <taxon>Pseudomonadati</taxon>
        <taxon>Pseudomonadota</taxon>
        <taxon>Gammaproteobacteria</taxon>
        <taxon>Cellvibrionales</taxon>
        <taxon>Microbulbiferaceae</taxon>
        <taxon>Microbulbifer</taxon>
    </lineage>
</organism>
<dbReference type="Gene3D" id="1.25.40.590">
    <property type="entry name" value="Type IV / VI secretion system, DotU"/>
    <property type="match status" value="1"/>
</dbReference>
<dbReference type="PANTHER" id="PTHR38033">
    <property type="entry name" value="MEMBRANE PROTEIN-RELATED"/>
    <property type="match status" value="1"/>
</dbReference>
<accession>A0A7W4Z8U8</accession>
<feature type="region of interest" description="Disordered" evidence="1">
    <location>
        <begin position="1"/>
        <end position="41"/>
    </location>
</feature>
<name>A0A7W4Z8U8_9GAMM</name>
<dbReference type="NCBIfam" id="TIGR03349">
    <property type="entry name" value="IV_VI_DotU"/>
    <property type="match status" value="1"/>
</dbReference>
<dbReference type="PANTHER" id="PTHR38033:SF1">
    <property type="entry name" value="DOTU FAMILY TYPE IV_VI SECRETION SYSTEM PROTEIN"/>
    <property type="match status" value="1"/>
</dbReference>
<evidence type="ECO:0000256" key="2">
    <source>
        <dbReference type="SAM" id="Phobius"/>
    </source>
</evidence>
<dbReference type="EMBL" id="JACHWZ010000007">
    <property type="protein sequence ID" value="MBB3060957.1"/>
    <property type="molecule type" value="Genomic_DNA"/>
</dbReference>
<evidence type="ECO:0000313" key="4">
    <source>
        <dbReference type="EMBL" id="MBB3060957.1"/>
    </source>
</evidence>
<evidence type="ECO:0000256" key="1">
    <source>
        <dbReference type="SAM" id="MobiDB-lite"/>
    </source>
</evidence>
<sequence length="291" mass="32499">MNNDDFTPPRAPNTGDRTVVVPTPGAAASGGRPGPQTPAFSGADVQQAIRVRNSLNPLVSAASKLLGVIIKLRTTMSHDNVPDLHKRLTREIQSFEREAKQLSISPDIVLTARYLLCTVVDEVVLTTPWGTASGWSQHSLLSLFHKETFGGEKCFVILQRMLETPGSHLEVLELFYLCLSLGFQGKYRLAQRGHEQLEQIRDNLYHTIESHRPSMERDLSPHWQGCVERKNRLIQYIPLWVIASVVLGALVLTYSGYRWWLYESATPVAENITGLVVDSKVESKENAEAAR</sequence>
<dbReference type="InterPro" id="IPR017732">
    <property type="entry name" value="T4/T6SS_DotU"/>
</dbReference>
<keyword evidence="5" id="KW-1185">Reference proteome</keyword>